<dbReference type="Proteomes" id="UP000682739">
    <property type="component" value="Chromosome"/>
</dbReference>
<proteinExistence type="predicted"/>
<dbReference type="AlphaFoldDB" id="A0A975D9A3"/>
<dbReference type="InterPro" id="IPR051783">
    <property type="entry name" value="NAD(P)-dependent_oxidoreduct"/>
</dbReference>
<keyword evidence="3" id="KW-1185">Reference proteome</keyword>
<evidence type="ECO:0000313" key="3">
    <source>
        <dbReference type="Proteomes" id="UP000682739"/>
    </source>
</evidence>
<name>A0A975D9A3_9GAMM</name>
<dbReference type="KEGG" id="psym:J1N51_08920"/>
<dbReference type="PANTHER" id="PTHR48079">
    <property type="entry name" value="PROTEIN YEEZ"/>
    <property type="match status" value="1"/>
</dbReference>
<protein>
    <submittedName>
        <fullName evidence="2">NAD-dependent epimerase/dehydratase family protein</fullName>
    </submittedName>
</protein>
<gene>
    <name evidence="2" type="ORF">J1N51_08920</name>
</gene>
<dbReference type="GO" id="GO:0004029">
    <property type="term" value="F:aldehyde dehydrogenase (NAD+) activity"/>
    <property type="evidence" value="ECO:0007669"/>
    <property type="project" value="TreeGrafter"/>
</dbReference>
<dbReference type="GO" id="GO:0005737">
    <property type="term" value="C:cytoplasm"/>
    <property type="evidence" value="ECO:0007669"/>
    <property type="project" value="TreeGrafter"/>
</dbReference>
<sequence>MKAFVTGATGFLGINLIRKLHQLGWQISAIRRPDSDCEDLKDIPIEWHLGQITDPQDVDLAVSKSNADVVFHLAGDTNLWFANNERQHLVNVTGTENVIDAVLNNKVSRLIHTSSISAFGFHDEVIDEASPSTAMNSGVNYLRTKFLGEQMVKHAVAQQGLDAVILNPCAIMGPYDKHNWAQLFHLVKHNQLPGIPKSEGSYCHVEAVVDAHITAVTKGRTGHNYILAGVDHSFLEVVNKIAKLLDRPLYRKEITTSLLKLVAAVSNAWSFLTRKEPNMTPEKAKMVTSRVVAKSDKAVKELGYQNTIPLETMLADCHRWLESQKRI</sequence>
<accession>A0A975D9A3</accession>
<evidence type="ECO:0000259" key="1">
    <source>
        <dbReference type="Pfam" id="PF01370"/>
    </source>
</evidence>
<dbReference type="EMBL" id="CP072110">
    <property type="protein sequence ID" value="QTH62887.1"/>
    <property type="molecule type" value="Genomic_DNA"/>
</dbReference>
<dbReference type="RefSeq" id="WP_208830530.1">
    <property type="nucleotide sequence ID" value="NZ_CP072110.1"/>
</dbReference>
<organism evidence="2 3">
    <name type="scientific">Psychrosphaera ytuae</name>
    <dbReference type="NCBI Taxonomy" id="2820710"/>
    <lineage>
        <taxon>Bacteria</taxon>
        <taxon>Pseudomonadati</taxon>
        <taxon>Pseudomonadota</taxon>
        <taxon>Gammaproteobacteria</taxon>
        <taxon>Alteromonadales</taxon>
        <taxon>Pseudoalteromonadaceae</taxon>
        <taxon>Psychrosphaera</taxon>
    </lineage>
</organism>
<reference evidence="2" key="1">
    <citation type="submission" date="2021-03" db="EMBL/GenBank/DDBJ databases">
        <title>Description of Psychrosphaera ytuae sp. nov. isolated from deep sea sediment of South China Sea.</title>
        <authorList>
            <person name="Zhang J."/>
            <person name="Xu X.-D."/>
        </authorList>
    </citation>
    <scope>NUCLEOTIDE SEQUENCE</scope>
    <source>
        <strain evidence="2">MTZ26</strain>
    </source>
</reference>
<dbReference type="PANTHER" id="PTHR48079:SF6">
    <property type="entry name" value="NAD(P)-BINDING DOMAIN-CONTAINING PROTEIN-RELATED"/>
    <property type="match status" value="1"/>
</dbReference>
<dbReference type="InterPro" id="IPR036291">
    <property type="entry name" value="NAD(P)-bd_dom_sf"/>
</dbReference>
<dbReference type="Gene3D" id="3.40.50.720">
    <property type="entry name" value="NAD(P)-binding Rossmann-like Domain"/>
    <property type="match status" value="1"/>
</dbReference>
<dbReference type="SUPFAM" id="SSF51735">
    <property type="entry name" value="NAD(P)-binding Rossmann-fold domains"/>
    <property type="match status" value="1"/>
</dbReference>
<dbReference type="InterPro" id="IPR001509">
    <property type="entry name" value="Epimerase_deHydtase"/>
</dbReference>
<feature type="domain" description="NAD-dependent epimerase/dehydratase" evidence="1">
    <location>
        <begin position="4"/>
        <end position="226"/>
    </location>
</feature>
<evidence type="ECO:0000313" key="2">
    <source>
        <dbReference type="EMBL" id="QTH62887.1"/>
    </source>
</evidence>
<dbReference type="Pfam" id="PF01370">
    <property type="entry name" value="Epimerase"/>
    <property type="match status" value="1"/>
</dbReference>